<dbReference type="Pfam" id="PF01850">
    <property type="entry name" value="PIN"/>
    <property type="match status" value="1"/>
</dbReference>
<dbReference type="InterPro" id="IPR039018">
    <property type="entry name" value="VapC20-like"/>
</dbReference>
<dbReference type="GO" id="GO:0000287">
    <property type="term" value="F:magnesium ion binding"/>
    <property type="evidence" value="ECO:0007669"/>
    <property type="project" value="UniProtKB-UniRule"/>
</dbReference>
<dbReference type="GO" id="GO:0004521">
    <property type="term" value="F:RNA endonuclease activity"/>
    <property type="evidence" value="ECO:0007669"/>
    <property type="project" value="InterPro"/>
</dbReference>
<comment type="caution">
    <text evidence="7">The sequence shown here is derived from an EMBL/GenBank/DDBJ whole genome shotgun (WGS) entry which is preliminary data.</text>
</comment>
<feature type="binding site" evidence="5">
    <location>
        <position position="98"/>
    </location>
    <ligand>
        <name>Mg(2+)</name>
        <dbReference type="ChEBI" id="CHEBI:18420"/>
    </ligand>
</feature>
<evidence type="ECO:0000313" key="7">
    <source>
        <dbReference type="EMBL" id="CDI01770.1"/>
    </source>
</evidence>
<name>W6M7S1_9GAMM</name>
<dbReference type="InterPro" id="IPR029060">
    <property type="entry name" value="PIN-like_dom_sf"/>
</dbReference>
<evidence type="ECO:0000256" key="4">
    <source>
        <dbReference type="ARBA" id="ARBA00022801"/>
    </source>
</evidence>
<dbReference type="AlphaFoldDB" id="W6M7S1"/>
<dbReference type="HAMAP" id="MF_00265">
    <property type="entry name" value="VapC_Nob1"/>
    <property type="match status" value="1"/>
</dbReference>
<proteinExistence type="inferred from homology"/>
<dbReference type="RefSeq" id="WP_048671200.1">
    <property type="nucleotide sequence ID" value="NZ_CBTJ020000026.1"/>
</dbReference>
<dbReference type="GO" id="GO:0090729">
    <property type="term" value="F:toxin activity"/>
    <property type="evidence" value="ECO:0007669"/>
    <property type="project" value="UniProtKB-KW"/>
</dbReference>
<evidence type="ECO:0000313" key="8">
    <source>
        <dbReference type="Proteomes" id="UP000035760"/>
    </source>
</evidence>
<evidence type="ECO:0000256" key="2">
    <source>
        <dbReference type="ARBA" id="ARBA00022722"/>
    </source>
</evidence>
<keyword evidence="4 5" id="KW-0378">Hydrolase</keyword>
<keyword evidence="1 5" id="KW-1277">Toxin-antitoxin system</keyword>
<feature type="domain" description="PIN" evidence="6">
    <location>
        <begin position="4"/>
        <end position="121"/>
    </location>
</feature>
<comment type="function">
    <text evidence="5">Toxic component of a toxin-antitoxin (TA) system. An RNase.</text>
</comment>
<keyword evidence="3 5" id="KW-0479">Metal-binding</keyword>
<reference evidence="7" key="2">
    <citation type="submission" date="2014-03" db="EMBL/GenBank/DDBJ databases">
        <title>Candidatus Competibacter-lineage genomes retrieved from metagenomes reveal functional metabolic diversity.</title>
        <authorList>
            <person name="McIlroy S.J."/>
            <person name="Albertsen M."/>
            <person name="Andresen E.K."/>
            <person name="Saunders A.M."/>
            <person name="Kristiansen R."/>
            <person name="Stokholm-Bjerregaard M."/>
            <person name="Nielsen K.L."/>
            <person name="Nielsen P.H."/>
        </authorList>
    </citation>
    <scope>NUCLEOTIDE SEQUENCE</scope>
    <source>
        <strain evidence="7">Run_A_D11</strain>
    </source>
</reference>
<accession>W6M7S1</accession>
<keyword evidence="2 5" id="KW-0540">Nuclease</keyword>
<dbReference type="EC" id="3.1.-.-" evidence="5"/>
<dbReference type="GO" id="GO:0016075">
    <property type="term" value="P:rRNA catabolic process"/>
    <property type="evidence" value="ECO:0007669"/>
    <property type="project" value="TreeGrafter"/>
</dbReference>
<dbReference type="PANTHER" id="PTHR42188:SF1">
    <property type="entry name" value="23S RRNA-SPECIFIC ENDONUCLEASE VAPC20"/>
    <property type="match status" value="1"/>
</dbReference>
<dbReference type="PANTHER" id="PTHR42188">
    <property type="entry name" value="23S RRNA-SPECIFIC ENDONUCLEASE VAPC20"/>
    <property type="match status" value="1"/>
</dbReference>
<dbReference type="EMBL" id="CBTJ020000026">
    <property type="protein sequence ID" value="CDI01770.1"/>
    <property type="molecule type" value="Genomic_DNA"/>
</dbReference>
<dbReference type="InterPro" id="IPR022907">
    <property type="entry name" value="VapC_family"/>
</dbReference>
<dbReference type="InterPro" id="IPR002716">
    <property type="entry name" value="PIN_dom"/>
</dbReference>
<dbReference type="SUPFAM" id="SSF88723">
    <property type="entry name" value="PIN domain-like"/>
    <property type="match status" value="1"/>
</dbReference>
<feature type="binding site" evidence="5">
    <location>
        <position position="6"/>
    </location>
    <ligand>
        <name>Mg(2+)</name>
        <dbReference type="ChEBI" id="CHEBI:18420"/>
    </ligand>
</feature>
<gene>
    <name evidence="5" type="primary">vapC</name>
    <name evidence="7" type="ORF">BN873_200013</name>
</gene>
<evidence type="ECO:0000256" key="1">
    <source>
        <dbReference type="ARBA" id="ARBA00022649"/>
    </source>
</evidence>
<protein>
    <recommendedName>
        <fullName evidence="5">Ribonuclease VapC</fullName>
        <shortName evidence="5">RNase VapC</shortName>
        <ecNumber evidence="5">3.1.-.-</ecNumber>
    </recommendedName>
    <alternativeName>
        <fullName evidence="5">Toxin VapC</fullName>
    </alternativeName>
</protein>
<evidence type="ECO:0000256" key="3">
    <source>
        <dbReference type="ARBA" id="ARBA00022723"/>
    </source>
</evidence>
<comment type="cofactor">
    <cofactor evidence="5">
        <name>Mg(2+)</name>
        <dbReference type="ChEBI" id="CHEBI:18420"/>
    </cofactor>
</comment>
<evidence type="ECO:0000256" key="5">
    <source>
        <dbReference type="HAMAP-Rule" id="MF_00265"/>
    </source>
</evidence>
<keyword evidence="5" id="KW-0800">Toxin</keyword>
<dbReference type="OrthoDB" id="32665at2"/>
<dbReference type="STRING" id="1400863.BN873_200013"/>
<organism evidence="7 8">
    <name type="scientific">Candidatus Competibacter denitrificans Run_A_D11</name>
    <dbReference type="NCBI Taxonomy" id="1400863"/>
    <lineage>
        <taxon>Bacteria</taxon>
        <taxon>Pseudomonadati</taxon>
        <taxon>Pseudomonadota</taxon>
        <taxon>Gammaproteobacteria</taxon>
        <taxon>Candidatus Competibacteraceae</taxon>
        <taxon>Candidatus Competibacter</taxon>
    </lineage>
</organism>
<evidence type="ECO:0000259" key="6">
    <source>
        <dbReference type="Pfam" id="PF01850"/>
    </source>
</evidence>
<keyword evidence="5" id="KW-0460">Magnesium</keyword>
<dbReference type="Proteomes" id="UP000035760">
    <property type="component" value="Unassembled WGS sequence"/>
</dbReference>
<keyword evidence="8" id="KW-1185">Reference proteome</keyword>
<sequence length="136" mass="15647">MTALLDTGFLLAVLDADDDLHSACTQALSAEREPILPDMVLPELAYMVLRELGYQVLASFLQAIHRGELKLERITEPDLQRTTEILRLYADSRIDFVDCTIAAMAERLNIRKILTVDQRHFRLFRPRHCDYFTLSP</sequence>
<reference evidence="7" key="1">
    <citation type="submission" date="2013-07" db="EMBL/GenBank/DDBJ databases">
        <authorList>
            <person name="McIlroy S."/>
        </authorList>
    </citation>
    <scope>NUCLEOTIDE SEQUENCE [LARGE SCALE GENOMIC DNA]</scope>
    <source>
        <strain evidence="7">Run_A_D11</strain>
    </source>
</reference>
<dbReference type="Gene3D" id="3.40.50.1010">
    <property type="entry name" value="5'-nuclease"/>
    <property type="match status" value="1"/>
</dbReference>
<comment type="similarity">
    <text evidence="5">Belongs to the PINc/VapC protein family.</text>
</comment>
<dbReference type="GO" id="GO:0016787">
    <property type="term" value="F:hydrolase activity"/>
    <property type="evidence" value="ECO:0007669"/>
    <property type="project" value="UniProtKB-KW"/>
</dbReference>